<evidence type="ECO:0008006" key="3">
    <source>
        <dbReference type="Google" id="ProtNLM"/>
    </source>
</evidence>
<proteinExistence type="predicted"/>
<comment type="caution">
    <text evidence="1">The sequence shown here is derived from an EMBL/GenBank/DDBJ whole genome shotgun (WGS) entry which is preliminary data.</text>
</comment>
<accession>A0A2R6C2Y5</accession>
<reference evidence="1 2" key="1">
    <citation type="submission" date="2017-04" db="EMBL/GenBank/DDBJ databases">
        <title>Novel microbial lineages endemic to geothermal iron-oxide mats fill important gaps in the evolutionary history of Archaea.</title>
        <authorList>
            <person name="Jay Z.J."/>
            <person name="Beam J.P."/>
            <person name="Dlakic M."/>
            <person name="Rusch D.B."/>
            <person name="Kozubal M.A."/>
            <person name="Inskeep W.P."/>
        </authorList>
    </citation>
    <scope>NUCLEOTIDE SEQUENCE [LARGE SCALE GENOMIC DNA]</scope>
    <source>
        <strain evidence="1">ECH_B_SAG-G16</strain>
    </source>
</reference>
<dbReference type="SUPFAM" id="SSF143437">
    <property type="entry name" value="THUMP domain-like"/>
    <property type="match status" value="1"/>
</dbReference>
<protein>
    <recommendedName>
        <fullName evidence="3">THUMP domain-containing protein</fullName>
    </recommendedName>
</protein>
<evidence type="ECO:0000313" key="1">
    <source>
        <dbReference type="EMBL" id="PSO05214.1"/>
    </source>
</evidence>
<name>A0A2R6C2Y5_9ARCH</name>
<dbReference type="AlphaFoldDB" id="A0A2R6C2Y5"/>
<organism evidence="1 2">
    <name type="scientific">Candidatus Marsarchaeota G2 archaeon ECH_B_SAG-G16</name>
    <dbReference type="NCBI Taxonomy" id="1978167"/>
    <lineage>
        <taxon>Archaea</taxon>
        <taxon>Candidatus Marsarchaeota</taxon>
        <taxon>Candidatus Marsarchaeota group 2</taxon>
    </lineage>
</organism>
<sequence length="163" mass="19013">MGMEAKALYEFKDVASKVGINLKFKRSKSPGIILAEGTIEDESLIKRLFDLIAKENWRFHALKKIAHVNHRLFLDDENAWKTLIEKISSVVYNKTYRISIHRVKNQQLKKAIINKLAEKIDSKVDLENYEIEIAGYFIDNELFFVFPTSTNEISIDKIRFSNF</sequence>
<dbReference type="EMBL" id="NEXO01000037">
    <property type="protein sequence ID" value="PSO05214.1"/>
    <property type="molecule type" value="Genomic_DNA"/>
</dbReference>
<evidence type="ECO:0000313" key="2">
    <source>
        <dbReference type="Proteomes" id="UP000241886"/>
    </source>
</evidence>
<dbReference type="Proteomes" id="UP000241886">
    <property type="component" value="Unassembled WGS sequence"/>
</dbReference>
<gene>
    <name evidence="1" type="ORF">B9Q13_02575</name>
</gene>